<accession>A0A0A9E1E2</accession>
<evidence type="ECO:0000313" key="2">
    <source>
        <dbReference type="EMBL" id="JAD91720.1"/>
    </source>
</evidence>
<feature type="compositionally biased region" description="Basic residues" evidence="1">
    <location>
        <begin position="1"/>
        <end position="12"/>
    </location>
</feature>
<reference evidence="2" key="1">
    <citation type="submission" date="2014-09" db="EMBL/GenBank/DDBJ databases">
        <authorList>
            <person name="Magalhaes I.L.F."/>
            <person name="Oliveira U."/>
            <person name="Santos F.R."/>
            <person name="Vidigal T.H.D.A."/>
            <person name="Brescovit A.D."/>
            <person name="Santos A.J."/>
        </authorList>
    </citation>
    <scope>NUCLEOTIDE SEQUENCE</scope>
    <source>
        <tissue evidence="2">Shoot tissue taken approximately 20 cm above the soil surface</tissue>
    </source>
</reference>
<evidence type="ECO:0000256" key="1">
    <source>
        <dbReference type="SAM" id="MobiDB-lite"/>
    </source>
</evidence>
<feature type="region of interest" description="Disordered" evidence="1">
    <location>
        <begin position="1"/>
        <end position="58"/>
    </location>
</feature>
<name>A0A0A9E1E2_ARUDO</name>
<dbReference type="EMBL" id="GBRH01206175">
    <property type="protein sequence ID" value="JAD91720.1"/>
    <property type="molecule type" value="Transcribed_RNA"/>
</dbReference>
<organism evidence="2">
    <name type="scientific">Arundo donax</name>
    <name type="common">Giant reed</name>
    <name type="synonym">Donax arundinaceus</name>
    <dbReference type="NCBI Taxonomy" id="35708"/>
    <lineage>
        <taxon>Eukaryota</taxon>
        <taxon>Viridiplantae</taxon>
        <taxon>Streptophyta</taxon>
        <taxon>Embryophyta</taxon>
        <taxon>Tracheophyta</taxon>
        <taxon>Spermatophyta</taxon>
        <taxon>Magnoliopsida</taxon>
        <taxon>Liliopsida</taxon>
        <taxon>Poales</taxon>
        <taxon>Poaceae</taxon>
        <taxon>PACMAD clade</taxon>
        <taxon>Arundinoideae</taxon>
        <taxon>Arundineae</taxon>
        <taxon>Arundo</taxon>
    </lineage>
</organism>
<reference evidence="2" key="2">
    <citation type="journal article" date="2015" name="Data Brief">
        <title>Shoot transcriptome of the giant reed, Arundo donax.</title>
        <authorList>
            <person name="Barrero R.A."/>
            <person name="Guerrero F.D."/>
            <person name="Moolhuijzen P."/>
            <person name="Goolsby J.A."/>
            <person name="Tidwell J."/>
            <person name="Bellgard S.E."/>
            <person name="Bellgard M.I."/>
        </authorList>
    </citation>
    <scope>NUCLEOTIDE SEQUENCE</scope>
    <source>
        <tissue evidence="2">Shoot tissue taken approximately 20 cm above the soil surface</tissue>
    </source>
</reference>
<proteinExistence type="predicted"/>
<protein>
    <submittedName>
        <fullName evidence="2">Uncharacterized protein</fullName>
    </submittedName>
</protein>
<sequence length="58" mass="6303">MGTNGHQRRISHGFRDPHGPPSDLDSGEPATSRGFRDPPAVPPSQRCVGRRGPEEARD</sequence>
<dbReference type="AlphaFoldDB" id="A0A0A9E1E2"/>